<accession>A0AAD3DS04</accession>
<dbReference type="PROSITE" id="PS52002">
    <property type="entry name" value="SM"/>
    <property type="match status" value="1"/>
</dbReference>
<dbReference type="GO" id="GO:0071254">
    <property type="term" value="C:cytoplasmic U snRNP body"/>
    <property type="evidence" value="ECO:0007669"/>
    <property type="project" value="TreeGrafter"/>
</dbReference>
<dbReference type="InterPro" id="IPR047575">
    <property type="entry name" value="Sm"/>
</dbReference>
<dbReference type="Pfam" id="PF01423">
    <property type="entry name" value="LSM"/>
    <property type="match status" value="1"/>
</dbReference>
<proteinExistence type="predicted"/>
<evidence type="ECO:0000259" key="2">
    <source>
        <dbReference type="PROSITE" id="PS52002"/>
    </source>
</evidence>
<protein>
    <recommendedName>
        <fullName evidence="2">Sm domain-containing protein</fullName>
    </recommendedName>
</protein>
<feature type="compositionally biased region" description="Basic residues" evidence="1">
    <location>
        <begin position="13"/>
        <end position="22"/>
    </location>
</feature>
<dbReference type="PANTHER" id="PTHR21196">
    <property type="entry name" value="U7 SNRNA-ASSOCIATED SM-LIKE PROTEIN LSM10"/>
    <property type="match status" value="1"/>
</dbReference>
<keyword evidence="4" id="KW-1185">Reference proteome</keyword>
<dbReference type="FunFam" id="2.30.30.100:FF:000058">
    <property type="entry name" value="Small nuclear ribonucleoprotein Sm D3"/>
    <property type="match status" value="1"/>
</dbReference>
<dbReference type="InterPro" id="IPR052840">
    <property type="entry name" value="U7_snRNA_Sm-like"/>
</dbReference>
<dbReference type="SMART" id="SM00651">
    <property type="entry name" value="Sm"/>
    <property type="match status" value="1"/>
</dbReference>
<dbReference type="Gene3D" id="2.30.30.100">
    <property type="match status" value="1"/>
</dbReference>
<feature type="domain" description="Sm" evidence="2">
    <location>
        <begin position="29"/>
        <end position="101"/>
    </location>
</feature>
<evidence type="ECO:0000313" key="3">
    <source>
        <dbReference type="EMBL" id="GFR45608.1"/>
    </source>
</evidence>
<dbReference type="GO" id="GO:0006398">
    <property type="term" value="P:mRNA 3'-end processing by stem-loop binding and cleavage"/>
    <property type="evidence" value="ECO:0007669"/>
    <property type="project" value="TreeGrafter"/>
</dbReference>
<sequence length="140" mass="15991">MQSGYVPAMGPPARKRKRRMRMPPREETTLVCLIKSLIGRRVVVELRNDTLLRGLLDDVDDFMNMSLSEVTFQTVEGYKKEYASMYVKGRNVRFVHLPKSLDPAAAIDAYRHRVIRSKLEAARERARALGSAKREAKGVE</sequence>
<dbReference type="GO" id="GO:0071209">
    <property type="term" value="F:U7 snRNA binding"/>
    <property type="evidence" value="ECO:0007669"/>
    <property type="project" value="TreeGrafter"/>
</dbReference>
<dbReference type="CDD" id="cd01733">
    <property type="entry name" value="LSm10"/>
    <property type="match status" value="1"/>
</dbReference>
<dbReference type="GO" id="GO:0071208">
    <property type="term" value="F:histone pre-mRNA DCP binding"/>
    <property type="evidence" value="ECO:0007669"/>
    <property type="project" value="TreeGrafter"/>
</dbReference>
<feature type="non-terminal residue" evidence="3">
    <location>
        <position position="140"/>
    </location>
</feature>
<dbReference type="SUPFAM" id="SSF50182">
    <property type="entry name" value="Sm-like ribonucleoproteins"/>
    <property type="match status" value="1"/>
</dbReference>
<dbReference type="EMBL" id="BMAR01000010">
    <property type="protein sequence ID" value="GFR45608.1"/>
    <property type="molecule type" value="Genomic_DNA"/>
</dbReference>
<dbReference type="InterPro" id="IPR010920">
    <property type="entry name" value="LSM_dom_sf"/>
</dbReference>
<name>A0AAD3DS04_9CHLO</name>
<evidence type="ECO:0000313" key="4">
    <source>
        <dbReference type="Proteomes" id="UP001054857"/>
    </source>
</evidence>
<dbReference type="InterPro" id="IPR001163">
    <property type="entry name" value="Sm_dom_euk/arc"/>
</dbReference>
<dbReference type="Proteomes" id="UP001054857">
    <property type="component" value="Unassembled WGS sequence"/>
</dbReference>
<feature type="region of interest" description="Disordered" evidence="1">
    <location>
        <begin position="1"/>
        <end position="22"/>
    </location>
</feature>
<evidence type="ECO:0000256" key="1">
    <source>
        <dbReference type="SAM" id="MobiDB-lite"/>
    </source>
</evidence>
<dbReference type="AlphaFoldDB" id="A0AAD3DS04"/>
<organism evidence="3 4">
    <name type="scientific">Astrephomene gubernaculifera</name>
    <dbReference type="NCBI Taxonomy" id="47775"/>
    <lineage>
        <taxon>Eukaryota</taxon>
        <taxon>Viridiplantae</taxon>
        <taxon>Chlorophyta</taxon>
        <taxon>core chlorophytes</taxon>
        <taxon>Chlorophyceae</taxon>
        <taxon>CS clade</taxon>
        <taxon>Chlamydomonadales</taxon>
        <taxon>Astrephomenaceae</taxon>
        <taxon>Astrephomene</taxon>
    </lineage>
</organism>
<comment type="caution">
    <text evidence="3">The sequence shown here is derived from an EMBL/GenBank/DDBJ whole genome shotgun (WGS) entry which is preliminary data.</text>
</comment>
<dbReference type="GO" id="GO:0016604">
    <property type="term" value="C:nuclear body"/>
    <property type="evidence" value="ECO:0007669"/>
    <property type="project" value="TreeGrafter"/>
</dbReference>
<reference evidence="3 4" key="1">
    <citation type="journal article" date="2021" name="Sci. Rep.">
        <title>Genome sequencing of the multicellular alga Astrephomene provides insights into convergent evolution of germ-soma differentiation.</title>
        <authorList>
            <person name="Yamashita S."/>
            <person name="Yamamoto K."/>
            <person name="Matsuzaki R."/>
            <person name="Suzuki S."/>
            <person name="Yamaguchi H."/>
            <person name="Hirooka S."/>
            <person name="Minakuchi Y."/>
            <person name="Miyagishima S."/>
            <person name="Kawachi M."/>
            <person name="Toyoda A."/>
            <person name="Nozaki H."/>
        </authorList>
    </citation>
    <scope>NUCLEOTIDE SEQUENCE [LARGE SCALE GENOMIC DNA]</scope>
    <source>
        <strain evidence="3 4">NIES-4017</strain>
    </source>
</reference>
<dbReference type="PANTHER" id="PTHR21196:SF1">
    <property type="entry name" value="U7 SNRNA-ASSOCIATED SM-LIKE PROTEIN LSM10"/>
    <property type="match status" value="1"/>
</dbReference>
<gene>
    <name evidence="3" type="ORF">Agub_g7005</name>
</gene>